<organism evidence="1 2">
    <name type="scientific">Allorhodopirellula heiligendammensis</name>
    <dbReference type="NCBI Taxonomy" id="2714739"/>
    <lineage>
        <taxon>Bacteria</taxon>
        <taxon>Pseudomonadati</taxon>
        <taxon>Planctomycetota</taxon>
        <taxon>Planctomycetia</taxon>
        <taxon>Pirellulales</taxon>
        <taxon>Pirellulaceae</taxon>
        <taxon>Allorhodopirellula</taxon>
    </lineage>
</organism>
<comment type="caution">
    <text evidence="1">The sequence shown here is derived from an EMBL/GenBank/DDBJ whole genome shotgun (WGS) entry which is preliminary data.</text>
</comment>
<dbReference type="RefSeq" id="WP_146408285.1">
    <property type="nucleotide sequence ID" value="NZ_SJPU01000002.1"/>
</dbReference>
<evidence type="ECO:0000313" key="1">
    <source>
        <dbReference type="EMBL" id="TWU16690.1"/>
    </source>
</evidence>
<sequence>MTRNKQHDICKKLCDTIGIDAILAALPQHSIKETLGLVSIKEIADQLSVPYETLRSRMDAGQIPFPEMRLNHRFLFMNRCKTVLPTLDKFMEGLSAKFICDRSVESAQTGSQDIQNGFLLKGVLPQRCGIDPQTDGSKASRGC</sequence>
<dbReference type="AlphaFoldDB" id="A0A5C6BWN8"/>
<dbReference type="OrthoDB" id="6315255at2"/>
<protein>
    <submittedName>
        <fullName evidence="1">Uncharacterized protein</fullName>
    </submittedName>
</protein>
<dbReference type="Proteomes" id="UP000319908">
    <property type="component" value="Unassembled WGS sequence"/>
</dbReference>
<evidence type="ECO:0000313" key="2">
    <source>
        <dbReference type="Proteomes" id="UP000319908"/>
    </source>
</evidence>
<accession>A0A5C6BWN8</accession>
<reference evidence="1 2" key="1">
    <citation type="journal article" date="2020" name="Antonie Van Leeuwenhoek">
        <title>Rhodopirellula heiligendammensis sp. nov., Rhodopirellula pilleata sp. nov., and Rhodopirellula solitaria sp. nov. isolated from natural or artificial marine surfaces in Northern Germany and California, USA, and emended description of the genus Rhodopirellula.</title>
        <authorList>
            <person name="Kallscheuer N."/>
            <person name="Wiegand S."/>
            <person name="Jogler M."/>
            <person name="Boedeker C."/>
            <person name="Peeters S.H."/>
            <person name="Rast P."/>
            <person name="Heuer A."/>
            <person name="Jetten M.S.M."/>
            <person name="Rohde M."/>
            <person name="Jogler C."/>
        </authorList>
    </citation>
    <scope>NUCLEOTIDE SEQUENCE [LARGE SCALE GENOMIC DNA]</scope>
    <source>
        <strain evidence="1 2">Poly21</strain>
    </source>
</reference>
<name>A0A5C6BWN8_9BACT</name>
<keyword evidence="2" id="KW-1185">Reference proteome</keyword>
<proteinExistence type="predicted"/>
<gene>
    <name evidence="1" type="ORF">Poly21_38950</name>
</gene>
<dbReference type="EMBL" id="SJPU01000002">
    <property type="protein sequence ID" value="TWU16690.1"/>
    <property type="molecule type" value="Genomic_DNA"/>
</dbReference>